<keyword evidence="1" id="KW-0812">Transmembrane</keyword>
<keyword evidence="1" id="KW-0472">Membrane</keyword>
<keyword evidence="1" id="KW-1133">Transmembrane helix</keyword>
<dbReference type="EMBL" id="JACRSU010000002">
    <property type="protein sequence ID" value="MBC8540848.1"/>
    <property type="molecule type" value="Genomic_DNA"/>
</dbReference>
<organism evidence="2 3">
    <name type="scientific">Congzhengia minquanensis</name>
    <dbReference type="NCBI Taxonomy" id="2763657"/>
    <lineage>
        <taxon>Bacteria</taxon>
        <taxon>Bacillati</taxon>
        <taxon>Bacillota</taxon>
        <taxon>Clostridia</taxon>
        <taxon>Eubacteriales</taxon>
        <taxon>Oscillospiraceae</taxon>
        <taxon>Congzhengia</taxon>
    </lineage>
</organism>
<gene>
    <name evidence="2" type="ORF">H8698_07640</name>
</gene>
<dbReference type="InterPro" id="IPR032111">
    <property type="entry name" value="Clostridium_phage_holin"/>
</dbReference>
<comment type="caution">
    <text evidence="2">The sequence shown here is derived from an EMBL/GenBank/DDBJ whole genome shotgun (WGS) entry which is preliminary data.</text>
</comment>
<name>A0A926DKY5_9FIRM</name>
<dbReference type="Pfam" id="PF16079">
    <property type="entry name" value="Phage_holin_5_2"/>
    <property type="match status" value="1"/>
</dbReference>
<dbReference type="Proteomes" id="UP000611762">
    <property type="component" value="Unassembled WGS sequence"/>
</dbReference>
<protein>
    <submittedName>
        <fullName evidence="2">Phage holin family protein</fullName>
    </submittedName>
</protein>
<feature type="transmembrane region" description="Helical" evidence="1">
    <location>
        <begin position="61"/>
        <end position="79"/>
    </location>
</feature>
<evidence type="ECO:0000256" key="1">
    <source>
        <dbReference type="SAM" id="Phobius"/>
    </source>
</evidence>
<reference evidence="2" key="1">
    <citation type="submission" date="2020-08" db="EMBL/GenBank/DDBJ databases">
        <title>Genome public.</title>
        <authorList>
            <person name="Liu C."/>
            <person name="Sun Q."/>
        </authorList>
    </citation>
    <scope>NUCLEOTIDE SEQUENCE</scope>
    <source>
        <strain evidence="2">H8</strain>
    </source>
</reference>
<feature type="transmembrane region" description="Helical" evidence="1">
    <location>
        <begin position="6"/>
        <end position="25"/>
    </location>
</feature>
<feature type="transmembrane region" description="Helical" evidence="1">
    <location>
        <begin position="37"/>
        <end position="55"/>
    </location>
</feature>
<proteinExistence type="predicted"/>
<keyword evidence="3" id="KW-1185">Reference proteome</keyword>
<evidence type="ECO:0000313" key="2">
    <source>
        <dbReference type="EMBL" id="MBC8540848.1"/>
    </source>
</evidence>
<accession>A0A926DKY5</accession>
<dbReference type="RefSeq" id="WP_249312024.1">
    <property type="nucleotide sequence ID" value="NZ_JACRSU010000002.1"/>
</dbReference>
<sequence>MDITFLAEYAVPLIIGICLCIGYILKNLIPTDKVDRFIPLIMGILGIVINIWLNMAFTPTILLGGVLSGLASTGLHQVFKQFINKDDV</sequence>
<dbReference type="AlphaFoldDB" id="A0A926DKY5"/>
<evidence type="ECO:0000313" key="3">
    <source>
        <dbReference type="Proteomes" id="UP000611762"/>
    </source>
</evidence>